<organism evidence="1">
    <name type="scientific">marine metagenome</name>
    <dbReference type="NCBI Taxonomy" id="408172"/>
    <lineage>
        <taxon>unclassified sequences</taxon>
        <taxon>metagenomes</taxon>
        <taxon>ecological metagenomes</taxon>
    </lineage>
</organism>
<accession>A0A382JF92</accession>
<reference evidence="1" key="1">
    <citation type="submission" date="2018-05" db="EMBL/GenBank/DDBJ databases">
        <authorList>
            <person name="Lanie J.A."/>
            <person name="Ng W.-L."/>
            <person name="Kazmierczak K.M."/>
            <person name="Andrzejewski T.M."/>
            <person name="Davidsen T.M."/>
            <person name="Wayne K.J."/>
            <person name="Tettelin H."/>
            <person name="Glass J.I."/>
            <person name="Rusch D."/>
            <person name="Podicherti R."/>
            <person name="Tsui H.-C.T."/>
            <person name="Winkler M.E."/>
        </authorList>
    </citation>
    <scope>NUCLEOTIDE SEQUENCE</scope>
</reference>
<sequence>MALSTISGTTGITDATITSAKLADFAAAVDLNGVELILDADQDTSITADTDDRIDFKIAGVEHISISNSSGDTIIKPMVDAKDIVFQQYDGNKILEINDGNYVAISGAAAGPGELRIYEDTDDGSHYTGFKSGNNTESLVYTLPLADASSSGYALTSNASGVLSWTAVSANTPTSADGQALGSASLEWSDLFLADASTIQFGADQDVTLTHVHNTGLLLNSTMALQFNDA</sequence>
<name>A0A382JF92_9ZZZZ</name>
<evidence type="ECO:0000313" key="1">
    <source>
        <dbReference type="EMBL" id="SVC09897.1"/>
    </source>
</evidence>
<dbReference type="AlphaFoldDB" id="A0A382JF92"/>
<proteinExistence type="predicted"/>
<protein>
    <submittedName>
        <fullName evidence="1">Uncharacterized protein</fullName>
    </submittedName>
</protein>
<dbReference type="EMBL" id="UINC01073475">
    <property type="protein sequence ID" value="SVC09897.1"/>
    <property type="molecule type" value="Genomic_DNA"/>
</dbReference>
<feature type="non-terminal residue" evidence="1">
    <location>
        <position position="230"/>
    </location>
</feature>
<gene>
    <name evidence="1" type="ORF">METZ01_LOCUS262751</name>
</gene>